<evidence type="ECO:0008006" key="3">
    <source>
        <dbReference type="Google" id="ProtNLM"/>
    </source>
</evidence>
<sequence length="194" mass="19087">MDPNISRRCVLRAGGGMLAAGLLAACQVTKSGNVTTLTLNVAEIRDYAQAGLNAVSTVLGIGAVASGIGAAGVGVITAADTILSAALDSFCTAAGSTLAISYDDTNWKSRVDSILSALGGVENDLNAAITGVSGRVPGPDLSSASTALNALGTIVAAFRALLDSVGARHRTMATAAPAPAQVRQALGVLGVVAP</sequence>
<dbReference type="Proteomes" id="UP000262371">
    <property type="component" value="Unassembled WGS sequence"/>
</dbReference>
<evidence type="ECO:0000313" key="1">
    <source>
        <dbReference type="EMBL" id="RFD18480.1"/>
    </source>
</evidence>
<keyword evidence="2" id="KW-1185">Reference proteome</keyword>
<protein>
    <recommendedName>
        <fullName evidence="3">Lipoprotein</fullName>
    </recommendedName>
</protein>
<dbReference type="EMBL" id="QUWV01000213">
    <property type="protein sequence ID" value="RFD18480.1"/>
    <property type="molecule type" value="Genomic_DNA"/>
</dbReference>
<gene>
    <name evidence="1" type="ORF">DY926_16425</name>
</gene>
<dbReference type="AlphaFoldDB" id="A0A371YW70"/>
<accession>A0A371YW70</accession>
<dbReference type="RefSeq" id="WP_116704329.1">
    <property type="nucleotide sequence ID" value="NZ_QUWV01000213.1"/>
</dbReference>
<organism evidence="1 2">
    <name type="scientific">Komagataeibacter melaceti</name>
    <dbReference type="NCBI Taxonomy" id="2766577"/>
    <lineage>
        <taxon>Bacteria</taxon>
        <taxon>Pseudomonadati</taxon>
        <taxon>Pseudomonadota</taxon>
        <taxon>Alphaproteobacteria</taxon>
        <taxon>Acetobacterales</taxon>
        <taxon>Acetobacteraceae</taxon>
        <taxon>Komagataeibacter</taxon>
    </lineage>
</organism>
<reference evidence="1 2" key="1">
    <citation type="submission" date="2018-08" db="EMBL/GenBank/DDBJ databases">
        <title>Komagataeibacter sp. AV 382.</title>
        <authorList>
            <person name="Skraban J."/>
            <person name="Trcek J."/>
        </authorList>
    </citation>
    <scope>NUCLEOTIDE SEQUENCE [LARGE SCALE GENOMIC DNA]</scope>
    <source>
        <strain evidence="1 2">AV 382</strain>
    </source>
</reference>
<dbReference type="PROSITE" id="PS51257">
    <property type="entry name" value="PROKAR_LIPOPROTEIN"/>
    <property type="match status" value="1"/>
</dbReference>
<comment type="caution">
    <text evidence="1">The sequence shown here is derived from an EMBL/GenBank/DDBJ whole genome shotgun (WGS) entry which is preliminary data.</text>
</comment>
<proteinExistence type="predicted"/>
<name>A0A371YW70_9PROT</name>
<evidence type="ECO:0000313" key="2">
    <source>
        <dbReference type="Proteomes" id="UP000262371"/>
    </source>
</evidence>
<dbReference type="OrthoDB" id="7219981at2"/>